<dbReference type="Proteomes" id="UP000070659">
    <property type="component" value="Unassembled WGS sequence"/>
</dbReference>
<dbReference type="InterPro" id="IPR004387">
    <property type="entry name" value="Pept_M50_Zn"/>
</dbReference>
<evidence type="ECO:0000256" key="2">
    <source>
        <dbReference type="ARBA" id="ARBA00004141"/>
    </source>
</evidence>
<sequence>MTTVGIIGFIVVLLLSVMLHEWGHFATARRFGMKATEFFVGFGPRLWSIRRGETEYGVKAIPAGGYVKIVGMTDLEEIDPADEPRAFYRKPARQRAVVLAAGSFMHFVLAFVLFVTIPMVFGHSKATLTVDKVPDCVWTDTTGKQTSLPTTCGPDTVPAPAWQAGLRPGDTIVSLDGKRLKTWQEFTAAVKAAGARQVTIVVRRDGRELTLRPTLIVQKRADGTGKTVQAAVLGVTSEIVVERAGPVEALGEAVDDFQTMFLGTFKALGQIPASIPALFRQTFGDEPRDPNGLVGAVGIAVVSGQVLDEGSDPLPIRIGSFLGLMAGINIFIGIFNLLPLLPLDGGHLAVLVFEESRRRLYRLLGRPDPGRVDLMKLMPAAYLFLVLLIGLSVLLVAADIVNPPKLSL</sequence>
<feature type="domain" description="Peptidase M50" evidence="12">
    <location>
        <begin position="9"/>
        <end position="360"/>
    </location>
</feature>
<feature type="transmembrane region" description="Helical" evidence="11">
    <location>
        <begin position="374"/>
        <end position="398"/>
    </location>
</feature>
<dbReference type="Proteomes" id="UP000070598">
    <property type="component" value="Unassembled WGS sequence"/>
</dbReference>
<dbReference type="PATRIC" id="fig|1469144.8.peg.4030"/>
<feature type="transmembrane region" description="Helical" evidence="11">
    <location>
        <begin position="6"/>
        <end position="25"/>
    </location>
</feature>
<dbReference type="GO" id="GO:0006508">
    <property type="term" value="P:proteolysis"/>
    <property type="evidence" value="ECO:0007669"/>
    <property type="project" value="UniProtKB-KW"/>
</dbReference>
<evidence type="ECO:0000256" key="4">
    <source>
        <dbReference type="ARBA" id="ARBA00022670"/>
    </source>
</evidence>
<dbReference type="EMBL" id="JYIJ01000015">
    <property type="protein sequence ID" value="KWX04531.1"/>
    <property type="molecule type" value="Genomic_DNA"/>
</dbReference>
<dbReference type="Gene3D" id="2.30.42.10">
    <property type="match status" value="1"/>
</dbReference>
<evidence type="ECO:0000256" key="5">
    <source>
        <dbReference type="ARBA" id="ARBA00022692"/>
    </source>
</evidence>
<evidence type="ECO:0000256" key="9">
    <source>
        <dbReference type="ARBA" id="ARBA00023049"/>
    </source>
</evidence>
<gene>
    <name evidence="14" type="ORF">TH66_08240</name>
    <name evidence="15" type="ORF">TR74_15540</name>
</gene>
<evidence type="ECO:0000313" key="15">
    <source>
        <dbReference type="EMBL" id="KWX08314.1"/>
    </source>
</evidence>
<evidence type="ECO:0000256" key="1">
    <source>
        <dbReference type="ARBA" id="ARBA00001947"/>
    </source>
</evidence>
<keyword evidence="5 11" id="KW-0812">Transmembrane</keyword>
<dbReference type="Pfam" id="PF17820">
    <property type="entry name" value="PDZ_6"/>
    <property type="match status" value="1"/>
</dbReference>
<dbReference type="SUPFAM" id="SSF50156">
    <property type="entry name" value="PDZ domain-like"/>
    <property type="match status" value="1"/>
</dbReference>
<dbReference type="InterPro" id="IPR008915">
    <property type="entry name" value="Peptidase_M50"/>
</dbReference>
<comment type="caution">
    <text evidence="14">The sequence shown here is derived from an EMBL/GenBank/DDBJ whole genome shotgun (WGS) entry which is preliminary data.</text>
</comment>
<keyword evidence="8 11" id="KW-1133">Transmembrane helix</keyword>
<proteinExistence type="inferred from homology"/>
<evidence type="ECO:0008006" key="18">
    <source>
        <dbReference type="Google" id="ProtNLM"/>
    </source>
</evidence>
<dbReference type="AlphaFoldDB" id="A0A132N307"/>
<dbReference type="PANTHER" id="PTHR42837:SF2">
    <property type="entry name" value="MEMBRANE METALLOPROTEASE ARASP2, CHLOROPLASTIC-RELATED"/>
    <property type="match status" value="1"/>
</dbReference>
<accession>A0A132N307</accession>
<feature type="domain" description="PDZ" evidence="13">
    <location>
        <begin position="160"/>
        <end position="204"/>
    </location>
</feature>
<evidence type="ECO:0000256" key="10">
    <source>
        <dbReference type="ARBA" id="ARBA00023136"/>
    </source>
</evidence>
<reference evidence="14 17" key="2">
    <citation type="submission" date="2015-02" db="EMBL/GenBank/DDBJ databases">
        <title>Physiological reanalysis, assessment of diazotrophy, and genome sequences of multiple isolates of Streptomyces thermoautotrophicus.</title>
        <authorList>
            <person name="MacKellar D.C."/>
            <person name="Lieber L."/>
            <person name="Norman J."/>
            <person name="Bolger A."/>
            <person name="Tobin C."/>
            <person name="Murray J.W."/>
            <person name="Prell J."/>
        </authorList>
    </citation>
    <scope>NUCLEOTIDE SEQUENCE [LARGE SCALE GENOMIC DNA]</scope>
    <source>
        <strain evidence="14 17">UBT1</strain>
    </source>
</reference>
<evidence type="ECO:0000259" key="13">
    <source>
        <dbReference type="Pfam" id="PF17820"/>
    </source>
</evidence>
<dbReference type="CDD" id="cd06163">
    <property type="entry name" value="S2P-M50_PDZ_RseP-like"/>
    <property type="match status" value="1"/>
</dbReference>
<dbReference type="InterPro" id="IPR036034">
    <property type="entry name" value="PDZ_sf"/>
</dbReference>
<dbReference type="GO" id="GO:0004222">
    <property type="term" value="F:metalloendopeptidase activity"/>
    <property type="evidence" value="ECO:0007669"/>
    <property type="project" value="InterPro"/>
</dbReference>
<keyword evidence="4" id="KW-0645">Protease</keyword>
<evidence type="ECO:0000313" key="17">
    <source>
        <dbReference type="Proteomes" id="UP000070659"/>
    </source>
</evidence>
<evidence type="ECO:0000313" key="14">
    <source>
        <dbReference type="EMBL" id="KWX04531.1"/>
    </source>
</evidence>
<reference evidence="16" key="1">
    <citation type="submission" date="2015-02" db="EMBL/GenBank/DDBJ databases">
        <title>Physiological reanalysis, assessment of diazotrophy, and genome sequences of multiple isolates of Streptomyces thermoautotrophicus.</title>
        <authorList>
            <person name="MacKellar D.C."/>
            <person name="Lieber L."/>
            <person name="Norman J."/>
            <person name="Bolger A."/>
            <person name="Tobin C."/>
            <person name="Murray J.W."/>
            <person name="Friesen M."/>
            <person name="Prell J."/>
        </authorList>
    </citation>
    <scope>NUCLEOTIDE SEQUENCE [LARGE SCALE GENOMIC DNA]</scope>
    <source>
        <strain evidence="16">UBT1</strain>
    </source>
</reference>
<comment type="similarity">
    <text evidence="3">Belongs to the peptidase M50B family.</text>
</comment>
<evidence type="ECO:0000256" key="11">
    <source>
        <dbReference type="SAM" id="Phobius"/>
    </source>
</evidence>
<dbReference type="InterPro" id="IPR041489">
    <property type="entry name" value="PDZ_6"/>
</dbReference>
<dbReference type="EMBL" id="JYIK01000992">
    <property type="protein sequence ID" value="KWX08314.1"/>
    <property type="molecule type" value="Genomic_DNA"/>
</dbReference>
<comment type="cofactor">
    <cofactor evidence="1">
        <name>Zn(2+)</name>
        <dbReference type="ChEBI" id="CHEBI:29105"/>
    </cofactor>
</comment>
<evidence type="ECO:0000256" key="7">
    <source>
        <dbReference type="ARBA" id="ARBA00022833"/>
    </source>
</evidence>
<keyword evidence="10 11" id="KW-0472">Membrane</keyword>
<name>A0A132N307_9ACTN</name>
<dbReference type="OrthoDB" id="9782003at2"/>
<protein>
    <recommendedName>
        <fullName evidence="18">Zinc metalloprotease</fullName>
    </recommendedName>
</protein>
<keyword evidence="6" id="KW-0378">Hydrolase</keyword>
<comment type="subcellular location">
    <subcellularLocation>
        <location evidence="2">Membrane</location>
        <topology evidence="2">Multi-pass membrane protein</topology>
    </subcellularLocation>
</comment>
<evidence type="ECO:0000313" key="16">
    <source>
        <dbReference type="Proteomes" id="UP000070598"/>
    </source>
</evidence>
<organism evidence="14 17">
    <name type="scientific">Carbonactinospora thermoautotrophica</name>
    <dbReference type="NCBI Taxonomy" id="1469144"/>
    <lineage>
        <taxon>Bacteria</taxon>
        <taxon>Bacillati</taxon>
        <taxon>Actinomycetota</taxon>
        <taxon>Actinomycetes</taxon>
        <taxon>Kitasatosporales</taxon>
        <taxon>Carbonactinosporaceae</taxon>
        <taxon>Carbonactinospora</taxon>
    </lineage>
</organism>
<dbReference type="GO" id="GO:0016020">
    <property type="term" value="C:membrane"/>
    <property type="evidence" value="ECO:0007669"/>
    <property type="project" value="UniProtKB-SubCell"/>
</dbReference>
<feature type="transmembrane region" description="Helical" evidence="11">
    <location>
        <begin position="96"/>
        <end position="121"/>
    </location>
</feature>
<evidence type="ECO:0000256" key="8">
    <source>
        <dbReference type="ARBA" id="ARBA00022989"/>
    </source>
</evidence>
<keyword evidence="9" id="KW-0482">Metalloprotease</keyword>
<dbReference type="Pfam" id="PF02163">
    <property type="entry name" value="Peptidase_M50"/>
    <property type="match status" value="1"/>
</dbReference>
<dbReference type="PANTHER" id="PTHR42837">
    <property type="entry name" value="REGULATOR OF SIGMA-E PROTEASE RSEP"/>
    <property type="match status" value="1"/>
</dbReference>
<feature type="transmembrane region" description="Helical" evidence="11">
    <location>
        <begin position="321"/>
        <end position="353"/>
    </location>
</feature>
<keyword evidence="7" id="KW-0862">Zinc</keyword>
<evidence type="ECO:0000259" key="12">
    <source>
        <dbReference type="Pfam" id="PF02163"/>
    </source>
</evidence>
<evidence type="ECO:0000256" key="6">
    <source>
        <dbReference type="ARBA" id="ARBA00022801"/>
    </source>
</evidence>
<evidence type="ECO:0000256" key="3">
    <source>
        <dbReference type="ARBA" id="ARBA00007931"/>
    </source>
</evidence>